<dbReference type="AlphaFoldDB" id="A0A3N4PL29"/>
<comment type="caution">
    <text evidence="2">The sequence shown here is derived from an EMBL/GenBank/DDBJ whole genome shotgun (WGS) entry which is preliminary data.</text>
</comment>
<accession>A0A3N4PL29</accession>
<feature type="signal peptide" evidence="1">
    <location>
        <begin position="1"/>
        <end position="23"/>
    </location>
</feature>
<evidence type="ECO:0000313" key="3">
    <source>
        <dbReference type="Proteomes" id="UP000278351"/>
    </source>
</evidence>
<name>A0A3N4PL29_9BACT</name>
<proteinExistence type="predicted"/>
<evidence type="ECO:0000256" key="1">
    <source>
        <dbReference type="SAM" id="SignalP"/>
    </source>
</evidence>
<organism evidence="2 3">
    <name type="scientific">Chitinophaga lutea</name>
    <dbReference type="NCBI Taxonomy" id="2488634"/>
    <lineage>
        <taxon>Bacteria</taxon>
        <taxon>Pseudomonadati</taxon>
        <taxon>Bacteroidota</taxon>
        <taxon>Chitinophagia</taxon>
        <taxon>Chitinophagales</taxon>
        <taxon>Chitinophagaceae</taxon>
        <taxon>Chitinophaga</taxon>
    </lineage>
</organism>
<evidence type="ECO:0008006" key="4">
    <source>
        <dbReference type="Google" id="ProtNLM"/>
    </source>
</evidence>
<reference evidence="2 3" key="1">
    <citation type="submission" date="2018-11" db="EMBL/GenBank/DDBJ databases">
        <title>Chitinophaga lutea sp.nov., isolate from arsenic contaminated soil.</title>
        <authorList>
            <person name="Zong Y."/>
        </authorList>
    </citation>
    <scope>NUCLEOTIDE SEQUENCE [LARGE SCALE GENOMIC DNA]</scope>
    <source>
        <strain evidence="2 3">ZY74</strain>
    </source>
</reference>
<dbReference type="RefSeq" id="WP_123849204.1">
    <property type="nucleotide sequence ID" value="NZ_RPDH01000003.1"/>
</dbReference>
<dbReference type="Proteomes" id="UP000278351">
    <property type="component" value="Unassembled WGS sequence"/>
</dbReference>
<evidence type="ECO:0000313" key="2">
    <source>
        <dbReference type="EMBL" id="RPE05561.1"/>
    </source>
</evidence>
<protein>
    <recommendedName>
        <fullName evidence="4">Tail fiber protein</fullName>
    </recommendedName>
</protein>
<keyword evidence="1" id="KW-0732">Signal</keyword>
<dbReference type="OrthoDB" id="668887at2"/>
<dbReference type="PROSITE" id="PS50194">
    <property type="entry name" value="FILAMIN_REPEAT"/>
    <property type="match status" value="1"/>
</dbReference>
<dbReference type="InterPro" id="IPR017868">
    <property type="entry name" value="Filamin/ABP280_repeat-like"/>
</dbReference>
<keyword evidence="3" id="KW-1185">Reference proteome</keyword>
<feature type="chain" id="PRO_5017992528" description="Tail fiber protein" evidence="1">
    <location>
        <begin position="24"/>
        <end position="701"/>
    </location>
</feature>
<dbReference type="EMBL" id="RPDH01000003">
    <property type="protein sequence ID" value="RPE05561.1"/>
    <property type="molecule type" value="Genomic_DNA"/>
</dbReference>
<sequence length="701" mass="72699">MFKKFVALVLIACCVALSSTAQSQFVGKTEIPTWLGEVKVDSLLWLKTTDTVNYAASLYPGAIVFRQQPGDTSHYHSNGVKWQKLGKEPDLTAYMKYTDSAAMLSPYLRKADTTGKWIPAGATLANIYNSDGTLTGPRTLEGTGNGLSLNNTPVTISEKLDVGGGSNGRIQLNKGTTTVTGWAAFYTPGGSLLGWLGNSQTNMYYRAQGAAIHEFFGRATVNAADDGSSTLQVGGTGRFTGTVQGANATAANHFVTRQQVTDSLNNRPAPVQSVNGYTGNVTLTKSDVGLASADNTSDANKPVSTAQQAALDLKEDVANKSTSTSLGASNTLYPTQNAVKTYVDGVAAALAPSSGSANYIQNQFDAPQSGNGWLSGQFRVGGLPGSGFVHLNTAVGAAGWTGYYLSSGVRLGYIGGDATNMNYVAENGANHVFSGGVAVGNSGFQTPLTYTVTADGTDGVAGRFIQYNAAQNRGMNLQLTGGATPGMAFWLTNSGGGWEERMRINGTDGNVGINTTTPTAKFEVNHGTTKYSVPLSATDTILTSNLQRGGPGNPYTPNLSLTKTRFVVDAQFVLGSVGGGPLSQNSVNGNLNVSGNFQSAGVTTTAGLVTNNRNTGAATSVSVLTGDYSITIPDAGQGPVGVSLPGSPINGRVYVIINQNSAPAFVNDNLGGTVKNMTSGMALTVLYSGAWYPISYTTLAP</sequence>
<gene>
    <name evidence="2" type="ORF">EGT74_24570</name>
</gene>